<name>A0A450Z2H4_9GAMM</name>
<sequence>MKFKRTWITDNYRLKNQYVYRAGFLPYHTAYLTCKLR</sequence>
<gene>
    <name evidence="1" type="ORF">BECKTC1821D_GA0114238_10561</name>
</gene>
<evidence type="ECO:0000313" key="1">
    <source>
        <dbReference type="EMBL" id="VFK47994.1"/>
    </source>
</evidence>
<organism evidence="1">
    <name type="scientific">Candidatus Kentrum sp. TC</name>
    <dbReference type="NCBI Taxonomy" id="2126339"/>
    <lineage>
        <taxon>Bacteria</taxon>
        <taxon>Pseudomonadati</taxon>
        <taxon>Pseudomonadota</taxon>
        <taxon>Gammaproteobacteria</taxon>
        <taxon>Candidatus Kentrum</taxon>
    </lineage>
</organism>
<dbReference type="EMBL" id="CAADFS010000056">
    <property type="protein sequence ID" value="VFK47994.1"/>
    <property type="molecule type" value="Genomic_DNA"/>
</dbReference>
<dbReference type="AlphaFoldDB" id="A0A450Z2H4"/>
<protein>
    <submittedName>
        <fullName evidence="1">Uncharacterized protein</fullName>
    </submittedName>
</protein>
<accession>A0A450Z2H4</accession>
<proteinExistence type="predicted"/>
<reference evidence="1" key="1">
    <citation type="submission" date="2019-02" db="EMBL/GenBank/DDBJ databases">
        <authorList>
            <person name="Gruber-Vodicka R. H."/>
            <person name="Seah K. B. B."/>
        </authorList>
    </citation>
    <scope>NUCLEOTIDE SEQUENCE</scope>
    <source>
        <strain evidence="1">BECK_BZ123</strain>
    </source>
</reference>